<reference evidence="2 3" key="1">
    <citation type="submission" date="2020-05" db="EMBL/GenBank/DDBJ databases">
        <title>Ceratocystis lukuohia genome.</title>
        <authorList>
            <person name="Harrington T.C."/>
            <person name="Kim K."/>
            <person name="Mayers C.G."/>
        </authorList>
    </citation>
    <scope>NUCLEOTIDE SEQUENCE [LARGE SCALE GENOMIC DNA]</scope>
    <source>
        <strain evidence="2 3">C4212</strain>
    </source>
</reference>
<sequence>MRLFSTLLPLALSLVGFSQATILEDHGYLLGRKGKCDAVFGPTNDGKHQLVNGLVFHPLERTVIFRVANNEKDPEREGKLDLSQIYNALAETRNCKPEDVDWVISEVQTDEPTSELIGEIRKNRELGPMDGVTLKPGSNGWNEILNTKHFQHAAIIKNSPPDIMFIRTVPRETRGIGYHVHALFFHFSTPETSTQKDEVSIPTIDKRTENSRGNLKEELEDMWELEEELATDFVTLFAEAKQ</sequence>
<evidence type="ECO:0000313" key="2">
    <source>
        <dbReference type="EMBL" id="KAL2884932.1"/>
    </source>
</evidence>
<evidence type="ECO:0000313" key="3">
    <source>
        <dbReference type="Proteomes" id="UP001610728"/>
    </source>
</evidence>
<organism evidence="2 3">
    <name type="scientific">Ceratocystis lukuohia</name>
    <dbReference type="NCBI Taxonomy" id="2019550"/>
    <lineage>
        <taxon>Eukaryota</taxon>
        <taxon>Fungi</taxon>
        <taxon>Dikarya</taxon>
        <taxon>Ascomycota</taxon>
        <taxon>Pezizomycotina</taxon>
        <taxon>Sordariomycetes</taxon>
        <taxon>Hypocreomycetidae</taxon>
        <taxon>Microascales</taxon>
        <taxon>Ceratocystidaceae</taxon>
        <taxon>Ceratocystis</taxon>
    </lineage>
</organism>
<accession>A0ABR4M9J0</accession>
<dbReference type="EMBL" id="JABSNW010000009">
    <property type="protein sequence ID" value="KAL2884932.1"/>
    <property type="molecule type" value="Genomic_DNA"/>
</dbReference>
<feature type="signal peptide" evidence="1">
    <location>
        <begin position="1"/>
        <end position="20"/>
    </location>
</feature>
<dbReference type="GeneID" id="98121451"/>
<feature type="chain" id="PRO_5045517143" evidence="1">
    <location>
        <begin position="21"/>
        <end position="242"/>
    </location>
</feature>
<evidence type="ECO:0000256" key="1">
    <source>
        <dbReference type="SAM" id="SignalP"/>
    </source>
</evidence>
<protein>
    <submittedName>
        <fullName evidence="2">Uncharacterized protein</fullName>
    </submittedName>
</protein>
<gene>
    <name evidence="2" type="ORF">HOO65_090227</name>
</gene>
<comment type="caution">
    <text evidence="2">The sequence shown here is derived from an EMBL/GenBank/DDBJ whole genome shotgun (WGS) entry which is preliminary data.</text>
</comment>
<dbReference type="RefSeq" id="XP_070856113.1">
    <property type="nucleotide sequence ID" value="XM_071001648.1"/>
</dbReference>
<dbReference type="Proteomes" id="UP001610728">
    <property type="component" value="Unassembled WGS sequence"/>
</dbReference>
<name>A0ABR4M9J0_9PEZI</name>
<keyword evidence="1" id="KW-0732">Signal</keyword>
<proteinExistence type="predicted"/>
<keyword evidence="3" id="KW-1185">Reference proteome</keyword>